<dbReference type="Proteomes" id="UP000029558">
    <property type="component" value="Chromosome"/>
</dbReference>
<dbReference type="PANTHER" id="PTHR33221">
    <property type="entry name" value="WINGED HELIX-TURN-HELIX TRANSCRIPTIONAL REGULATOR, RRF2 FAMILY"/>
    <property type="match status" value="1"/>
</dbReference>
<dbReference type="Pfam" id="PF02082">
    <property type="entry name" value="Rrf2"/>
    <property type="match status" value="1"/>
</dbReference>
<dbReference type="GO" id="GO:0005829">
    <property type="term" value="C:cytosol"/>
    <property type="evidence" value="ECO:0007669"/>
    <property type="project" value="TreeGrafter"/>
</dbReference>
<dbReference type="GO" id="GO:0003700">
    <property type="term" value="F:DNA-binding transcription factor activity"/>
    <property type="evidence" value="ECO:0007669"/>
    <property type="project" value="TreeGrafter"/>
</dbReference>
<dbReference type="OrthoDB" id="9795923at2"/>
<dbReference type="GO" id="GO:0003677">
    <property type="term" value="F:DNA binding"/>
    <property type="evidence" value="ECO:0007669"/>
    <property type="project" value="UniProtKB-KW"/>
</dbReference>
<evidence type="ECO:0000256" key="1">
    <source>
        <dbReference type="ARBA" id="ARBA00023125"/>
    </source>
</evidence>
<dbReference type="InterPro" id="IPR036390">
    <property type="entry name" value="WH_DNA-bd_sf"/>
</dbReference>
<dbReference type="Gene3D" id="1.10.10.10">
    <property type="entry name" value="Winged helix-like DNA-binding domain superfamily/Winged helix DNA-binding domain"/>
    <property type="match status" value="1"/>
</dbReference>
<protein>
    <submittedName>
        <fullName evidence="2">Transcription regulator Rrf2-type protein</fullName>
    </submittedName>
</protein>
<reference evidence="2 3" key="1">
    <citation type="journal article" date="2014" name="Genome Announc.">
        <title>Comparative Genome Analysis of Two Isolates of the Fish Pathogen Piscirickettsia salmonis from Different Hosts Reveals Major Differences in Virulence-Associated Secretion Systems.</title>
        <authorList>
            <person name="Bohle H."/>
            <person name="Henriquez P."/>
            <person name="Grothusen H."/>
            <person name="Navas E."/>
            <person name="Sandoval A."/>
            <person name="Bustamante F."/>
            <person name="Bustos P."/>
            <person name="Mancilla M."/>
        </authorList>
    </citation>
    <scope>NUCLEOTIDE SEQUENCE [LARGE SCALE GENOMIC DNA]</scope>
    <source>
        <strain evidence="3">B1-32597</strain>
    </source>
</reference>
<dbReference type="AlphaFoldDB" id="A0A1L6TDH3"/>
<dbReference type="InterPro" id="IPR036388">
    <property type="entry name" value="WH-like_DNA-bd_sf"/>
</dbReference>
<dbReference type="PROSITE" id="PS51197">
    <property type="entry name" value="HTH_RRF2_2"/>
    <property type="match status" value="1"/>
</dbReference>
<dbReference type="SUPFAM" id="SSF46785">
    <property type="entry name" value="Winged helix' DNA-binding domain"/>
    <property type="match status" value="1"/>
</dbReference>
<gene>
    <name evidence="2" type="ORF">KU39_2293</name>
</gene>
<dbReference type="PANTHER" id="PTHR33221:SF4">
    <property type="entry name" value="HTH-TYPE TRANSCRIPTIONAL REPRESSOR NSRR"/>
    <property type="match status" value="1"/>
</dbReference>
<dbReference type="RefSeq" id="WP_017377989.1">
    <property type="nucleotide sequence ID" value="NZ_CP012508.1"/>
</dbReference>
<dbReference type="EMBL" id="CP012508">
    <property type="protein sequence ID" value="ALB23471.1"/>
    <property type="molecule type" value="Genomic_DNA"/>
</dbReference>
<sequence>MQLTQFTDYSLRVLIFLACKKGSSSSIDEISRNYNLSINHLRKVIHKLGQLDYIDTSRGKGGGIKLAQCPGKINLGTLIRQLEPHFDLVECFTNARPGCKIAAACRLKGVFAEALNSFLAVFDGYSLADVLVQQDELVQLFGFSLSSVSNKKLARR</sequence>
<dbReference type="InterPro" id="IPR000944">
    <property type="entry name" value="Tscrpt_reg_Rrf2"/>
</dbReference>
<proteinExistence type="predicted"/>
<accession>A0A1L6TDH3</accession>
<evidence type="ECO:0000313" key="3">
    <source>
        <dbReference type="Proteomes" id="UP000029558"/>
    </source>
</evidence>
<keyword evidence="1" id="KW-0238">DNA-binding</keyword>
<evidence type="ECO:0000313" key="2">
    <source>
        <dbReference type="EMBL" id="ALB23471.1"/>
    </source>
</evidence>
<dbReference type="NCBIfam" id="TIGR00738">
    <property type="entry name" value="rrf2_super"/>
    <property type="match status" value="1"/>
</dbReference>
<organism evidence="2 3">
    <name type="scientific">Piscirickettsia salmonis</name>
    <dbReference type="NCBI Taxonomy" id="1238"/>
    <lineage>
        <taxon>Bacteria</taxon>
        <taxon>Pseudomonadati</taxon>
        <taxon>Pseudomonadota</taxon>
        <taxon>Gammaproteobacteria</taxon>
        <taxon>Thiotrichales</taxon>
        <taxon>Piscirickettsiaceae</taxon>
        <taxon>Piscirickettsia</taxon>
    </lineage>
</organism>
<name>A0A1L6TDH3_PISSA</name>